<dbReference type="Pfam" id="PF01381">
    <property type="entry name" value="HTH_3"/>
    <property type="match status" value="1"/>
</dbReference>
<dbReference type="AlphaFoldDB" id="A0A839XZ57"/>
<dbReference type="InterPro" id="IPR010982">
    <property type="entry name" value="Lambda_DNA-bd_dom_sf"/>
</dbReference>
<evidence type="ECO:0000259" key="2">
    <source>
        <dbReference type="PROSITE" id="PS50943"/>
    </source>
</evidence>
<dbReference type="CDD" id="cd16837">
    <property type="entry name" value="BldD_C_like"/>
    <property type="match status" value="1"/>
</dbReference>
<evidence type="ECO:0000313" key="3">
    <source>
        <dbReference type="EMBL" id="MBB3675487.1"/>
    </source>
</evidence>
<evidence type="ECO:0000256" key="1">
    <source>
        <dbReference type="SAM" id="MobiDB-lite"/>
    </source>
</evidence>
<comment type="caution">
    <text evidence="3">The sequence shown here is derived from an EMBL/GenBank/DDBJ whole genome shotgun (WGS) entry which is preliminary data.</text>
</comment>
<organism evidence="3 4">
    <name type="scientific">Modestobacter versicolor</name>
    <dbReference type="NCBI Taxonomy" id="429133"/>
    <lineage>
        <taxon>Bacteria</taxon>
        <taxon>Bacillati</taxon>
        <taxon>Actinomycetota</taxon>
        <taxon>Actinomycetes</taxon>
        <taxon>Geodermatophilales</taxon>
        <taxon>Geodermatophilaceae</taxon>
        <taxon>Modestobacter</taxon>
    </lineage>
</organism>
<evidence type="ECO:0000313" key="4">
    <source>
        <dbReference type="Proteomes" id="UP000580718"/>
    </source>
</evidence>
<dbReference type="EMBL" id="JACIBU010000001">
    <property type="protein sequence ID" value="MBB3675487.1"/>
    <property type="molecule type" value="Genomic_DNA"/>
</dbReference>
<dbReference type="SMART" id="SM00530">
    <property type="entry name" value="HTH_XRE"/>
    <property type="match status" value="1"/>
</dbReference>
<dbReference type="GO" id="GO:0045892">
    <property type="term" value="P:negative regulation of DNA-templated transcription"/>
    <property type="evidence" value="ECO:0007669"/>
    <property type="project" value="InterPro"/>
</dbReference>
<proteinExistence type="predicted"/>
<dbReference type="InterPro" id="IPR037664">
    <property type="entry name" value="BldD_C"/>
</dbReference>
<feature type="domain" description="HTH cro/C1-type" evidence="2">
    <location>
        <begin position="13"/>
        <end position="69"/>
    </location>
</feature>
<reference evidence="3 4" key="1">
    <citation type="submission" date="2020-08" db="EMBL/GenBank/DDBJ databases">
        <title>Sequencing the genomes of 1000 actinobacteria strains.</title>
        <authorList>
            <person name="Klenk H.-P."/>
        </authorList>
    </citation>
    <scope>NUCLEOTIDE SEQUENCE [LARGE SCALE GENOMIC DNA]</scope>
    <source>
        <strain evidence="3 4">DSM 16678</strain>
    </source>
</reference>
<feature type="region of interest" description="Disordered" evidence="1">
    <location>
        <begin position="159"/>
        <end position="182"/>
    </location>
</feature>
<dbReference type="PROSITE" id="PS50943">
    <property type="entry name" value="HTH_CROC1"/>
    <property type="match status" value="1"/>
</dbReference>
<gene>
    <name evidence="3" type="ORF">FHX36_001222</name>
</gene>
<dbReference type="CDD" id="cd00093">
    <property type="entry name" value="HTH_XRE"/>
    <property type="match status" value="1"/>
</dbReference>
<dbReference type="GO" id="GO:0003677">
    <property type="term" value="F:DNA binding"/>
    <property type="evidence" value="ECO:0007669"/>
    <property type="project" value="InterPro"/>
</dbReference>
<dbReference type="Gene3D" id="1.10.260.40">
    <property type="entry name" value="lambda repressor-like DNA-binding domains"/>
    <property type="match status" value="1"/>
</dbReference>
<dbReference type="Proteomes" id="UP000580718">
    <property type="component" value="Unassembled WGS sequence"/>
</dbReference>
<sequence>MSTDYSRALGARLRAIRNQQGLSLQGVEDKSHGRWKAVVVGSYERGDRAVTVQRLSELAVFYGVPVSELLPDPRPSSAVTKSTKIVLNLESLGSLPADEAGPLARYASTIQAQRHDYNGKVLSIRAEDLKSLAIIYDMSPDELTTRLIEWGVLSPGADGSIYATEDDDDSASWGGDRRRTPR</sequence>
<dbReference type="Pfam" id="PF21179">
    <property type="entry name" value="BldD-like_C"/>
    <property type="match status" value="1"/>
</dbReference>
<protein>
    <submittedName>
        <fullName evidence="3">Transcriptional regulator with XRE-family HTH domain</fullName>
    </submittedName>
</protein>
<dbReference type="SUPFAM" id="SSF47413">
    <property type="entry name" value="lambda repressor-like DNA-binding domains"/>
    <property type="match status" value="1"/>
</dbReference>
<dbReference type="RefSeq" id="WP_183513597.1">
    <property type="nucleotide sequence ID" value="NZ_JACIBU010000001.1"/>
</dbReference>
<dbReference type="InterPro" id="IPR001387">
    <property type="entry name" value="Cro/C1-type_HTH"/>
</dbReference>
<accession>A0A839XZ57</accession>
<dbReference type="Gene3D" id="1.10.10.1930">
    <property type="match status" value="1"/>
</dbReference>
<name>A0A839XZ57_9ACTN</name>
<dbReference type="InterPro" id="IPR038099">
    <property type="entry name" value="BldD-like_C_sf"/>
</dbReference>